<feature type="binding site" description="in other chain" evidence="7">
    <location>
        <position position="103"/>
    </location>
    <ligand>
        <name>5-phospho-alpha-D-ribose 1-diphosphate</name>
        <dbReference type="ChEBI" id="CHEBI:58017"/>
        <note>ligand shared between dimeric partners</note>
    </ligand>
</feature>
<comment type="catalytic activity">
    <reaction evidence="7">
        <text>orotidine 5'-phosphate + diphosphate = orotate + 5-phospho-alpha-D-ribose 1-diphosphate</text>
        <dbReference type="Rhea" id="RHEA:10380"/>
        <dbReference type="ChEBI" id="CHEBI:30839"/>
        <dbReference type="ChEBI" id="CHEBI:33019"/>
        <dbReference type="ChEBI" id="CHEBI:57538"/>
        <dbReference type="ChEBI" id="CHEBI:58017"/>
        <dbReference type="EC" id="2.4.2.10"/>
    </reaction>
</comment>
<evidence type="ECO:0000313" key="9">
    <source>
        <dbReference type="EMBL" id="NKE69178.1"/>
    </source>
</evidence>
<dbReference type="Proteomes" id="UP000534783">
    <property type="component" value="Unassembled WGS sequence"/>
</dbReference>
<dbReference type="InterPro" id="IPR000836">
    <property type="entry name" value="PRTase_dom"/>
</dbReference>
<proteinExistence type="inferred from homology"/>
<dbReference type="Pfam" id="PF00156">
    <property type="entry name" value="Pribosyltran"/>
    <property type="match status" value="1"/>
</dbReference>
<comment type="similarity">
    <text evidence="7">Belongs to the purine/pyrimidine phosphoribosyltransferase family. PyrE subfamily.</text>
</comment>
<keyword evidence="10" id="KW-1185">Reference proteome</keyword>
<dbReference type="InterPro" id="IPR029057">
    <property type="entry name" value="PRTase-like"/>
</dbReference>
<keyword evidence="5 7" id="KW-0460">Magnesium</keyword>
<feature type="binding site" description="in other chain" evidence="7">
    <location>
        <begin position="128"/>
        <end position="136"/>
    </location>
    <ligand>
        <name>5-phospho-alpha-D-ribose 1-diphosphate</name>
        <dbReference type="ChEBI" id="CHEBI:58017"/>
        <note>ligand shared between dimeric partners</note>
    </ligand>
</feature>
<organism evidence="9 10">
    <name type="scientific">Candidatus Manganitrophus noduliformans</name>
    <dbReference type="NCBI Taxonomy" id="2606439"/>
    <lineage>
        <taxon>Bacteria</taxon>
        <taxon>Pseudomonadati</taxon>
        <taxon>Nitrospirota</taxon>
        <taxon>Nitrospiria</taxon>
        <taxon>Candidatus Troglogloeales</taxon>
        <taxon>Candidatus Manganitrophaceae</taxon>
        <taxon>Candidatus Manganitrophus</taxon>
    </lineage>
</organism>
<feature type="binding site" evidence="7">
    <location>
        <position position="102"/>
    </location>
    <ligand>
        <name>5-phospho-alpha-D-ribose 1-diphosphate</name>
        <dbReference type="ChEBI" id="CHEBI:58017"/>
        <note>ligand shared between dimeric partners</note>
    </ligand>
</feature>
<comment type="cofactor">
    <cofactor evidence="7">
        <name>Mg(2+)</name>
        <dbReference type="ChEBI" id="CHEBI:18420"/>
    </cofactor>
</comment>
<evidence type="ECO:0000256" key="1">
    <source>
        <dbReference type="ARBA" id="ARBA00004889"/>
    </source>
</evidence>
<dbReference type="SUPFAM" id="SSF53271">
    <property type="entry name" value="PRTase-like"/>
    <property type="match status" value="1"/>
</dbReference>
<feature type="binding site" evidence="7">
    <location>
        <position position="108"/>
    </location>
    <ligand>
        <name>5-phospho-alpha-D-ribose 1-diphosphate</name>
        <dbReference type="ChEBI" id="CHEBI:58017"/>
        <note>ligand shared between dimeric partners</note>
    </ligand>
</feature>
<reference evidence="9 10" key="1">
    <citation type="journal article" date="2020" name="Nature">
        <title>Bacterial chemolithoautotrophy via manganese oxidation.</title>
        <authorList>
            <person name="Yu H."/>
            <person name="Leadbetter J.R."/>
        </authorList>
    </citation>
    <scope>NUCLEOTIDE SEQUENCE [LARGE SCALE GENOMIC DNA]</scope>
    <source>
        <strain evidence="9 10">Mn-1</strain>
    </source>
</reference>
<dbReference type="InterPro" id="IPR004467">
    <property type="entry name" value="Or_phspho_trans_dom"/>
</dbReference>
<gene>
    <name evidence="7 9" type="primary">pyrE</name>
    <name evidence="9" type="ORF">MNODULE_00215</name>
</gene>
<sequence length="193" mass="21230">MFLSRSDRDKLLELLFQRAFRYSEVPTFKLTSGKMSSFYIDCKKVSLDPEGAFLIGEQIFDRIKSLPVEGVGGMTLGADPIATAVSLISFLKNKPIPAFIVRKEPKGHGSGQQVEGALQPNGKLVVVEDVVTTGGSTVRTIEALRKEGYSVLKVIALIDRKEGGAERIAAEGIGFEALYTIDDFMRLVRFQKK</sequence>
<feature type="binding site" evidence="7">
    <location>
        <position position="106"/>
    </location>
    <ligand>
        <name>5-phospho-alpha-D-ribose 1-diphosphate</name>
        <dbReference type="ChEBI" id="CHEBI:58017"/>
        <note>ligand shared between dimeric partners</note>
    </ligand>
</feature>
<comment type="caution">
    <text evidence="7">Lacks conserved residue(s) required for the propagation of feature annotation.</text>
</comment>
<dbReference type="EMBL" id="VTOW01000001">
    <property type="protein sequence ID" value="NKE69178.1"/>
    <property type="molecule type" value="Genomic_DNA"/>
</dbReference>
<dbReference type="UniPathway" id="UPA00070">
    <property type="reaction ID" value="UER00119"/>
</dbReference>
<comment type="function">
    <text evidence="7">Catalyzes the transfer of a ribosyl phosphate group from 5-phosphoribose 1-diphosphate to orotate, leading to the formation of orotidine monophosphate (OMP).</text>
</comment>
<evidence type="ECO:0000256" key="4">
    <source>
        <dbReference type="ARBA" id="ARBA00022679"/>
    </source>
</evidence>
<dbReference type="GO" id="GO:0004588">
    <property type="term" value="F:orotate phosphoribosyltransferase activity"/>
    <property type="evidence" value="ECO:0007669"/>
    <property type="project" value="UniProtKB-UniRule"/>
</dbReference>
<dbReference type="GO" id="GO:0019856">
    <property type="term" value="P:pyrimidine nucleobase biosynthetic process"/>
    <property type="evidence" value="ECO:0007669"/>
    <property type="project" value="TreeGrafter"/>
</dbReference>
<dbReference type="CDD" id="cd06223">
    <property type="entry name" value="PRTases_typeI"/>
    <property type="match status" value="1"/>
</dbReference>
<comment type="caution">
    <text evidence="9">The sequence shown here is derived from an EMBL/GenBank/DDBJ whole genome shotgun (WGS) entry which is preliminary data.</text>
</comment>
<dbReference type="Gene3D" id="3.40.50.2020">
    <property type="match status" value="1"/>
</dbReference>
<keyword evidence="3 7" id="KW-0328">Glycosyltransferase</keyword>
<evidence type="ECO:0000313" key="10">
    <source>
        <dbReference type="Proteomes" id="UP000534783"/>
    </source>
</evidence>
<evidence type="ECO:0000256" key="3">
    <source>
        <dbReference type="ARBA" id="ARBA00022676"/>
    </source>
</evidence>
<dbReference type="FunFam" id="3.40.50.2020:FF:000029">
    <property type="entry name" value="Orotate phosphoribosyltransferase"/>
    <property type="match status" value="1"/>
</dbReference>
<comment type="subunit">
    <text evidence="7">Homodimer.</text>
</comment>
<dbReference type="PANTHER" id="PTHR19278:SF9">
    <property type="entry name" value="URIDINE 5'-MONOPHOSPHATE SYNTHASE"/>
    <property type="match status" value="1"/>
</dbReference>
<dbReference type="PANTHER" id="PTHR19278">
    <property type="entry name" value="OROTATE PHOSPHORIBOSYLTRANSFERASE"/>
    <property type="match status" value="1"/>
</dbReference>
<dbReference type="EC" id="2.4.2.10" evidence="2 7"/>
<evidence type="ECO:0000256" key="5">
    <source>
        <dbReference type="ARBA" id="ARBA00022842"/>
    </source>
</evidence>
<dbReference type="InterPro" id="IPR023031">
    <property type="entry name" value="OPRT"/>
</dbReference>
<dbReference type="GO" id="GO:0044205">
    <property type="term" value="P:'de novo' UMP biosynthetic process"/>
    <property type="evidence" value="ECO:0007669"/>
    <property type="project" value="UniProtKB-UniRule"/>
</dbReference>
<evidence type="ECO:0000256" key="6">
    <source>
        <dbReference type="ARBA" id="ARBA00022975"/>
    </source>
</evidence>
<accession>A0A7X6DL40</accession>
<dbReference type="NCBIfam" id="TIGR00336">
    <property type="entry name" value="pyrE"/>
    <property type="match status" value="1"/>
</dbReference>
<dbReference type="AlphaFoldDB" id="A0A7X6DL40"/>
<dbReference type="HAMAP" id="MF_01208">
    <property type="entry name" value="PyrE"/>
    <property type="match status" value="1"/>
</dbReference>
<feature type="domain" description="Phosphoribosyltransferase" evidence="8">
    <location>
        <begin position="88"/>
        <end position="168"/>
    </location>
</feature>
<evidence type="ECO:0000256" key="7">
    <source>
        <dbReference type="HAMAP-Rule" id="MF_01208"/>
    </source>
</evidence>
<name>A0A7X6DL40_9BACT</name>
<keyword evidence="6 7" id="KW-0665">Pyrimidine biosynthesis</keyword>
<feature type="binding site" evidence="7">
    <location>
        <position position="160"/>
    </location>
    <ligand>
        <name>orotate</name>
        <dbReference type="ChEBI" id="CHEBI:30839"/>
    </ligand>
</feature>
<dbReference type="GO" id="GO:0000287">
    <property type="term" value="F:magnesium ion binding"/>
    <property type="evidence" value="ECO:0007669"/>
    <property type="project" value="UniProtKB-UniRule"/>
</dbReference>
<feature type="binding site" evidence="7">
    <location>
        <position position="132"/>
    </location>
    <ligand>
        <name>orotate</name>
        <dbReference type="ChEBI" id="CHEBI:30839"/>
    </ligand>
</feature>
<protein>
    <recommendedName>
        <fullName evidence="2 7">Orotate phosphoribosyltransferase</fullName>
        <shortName evidence="7">OPRT</shortName>
        <shortName evidence="7">OPRTase</shortName>
        <ecNumber evidence="2 7">2.4.2.10</ecNumber>
    </recommendedName>
</protein>
<evidence type="ECO:0000256" key="2">
    <source>
        <dbReference type="ARBA" id="ARBA00011971"/>
    </source>
</evidence>
<keyword evidence="4 7" id="KW-0808">Transferase</keyword>
<evidence type="ECO:0000259" key="8">
    <source>
        <dbReference type="Pfam" id="PF00156"/>
    </source>
</evidence>
<comment type="pathway">
    <text evidence="1 7">Pyrimidine metabolism; UMP biosynthesis via de novo pathway; UMP from orotate: step 1/2.</text>
</comment>